<dbReference type="InterPro" id="IPR044946">
    <property type="entry name" value="Restrct_endonuc_typeI_TRD_sf"/>
</dbReference>
<keyword evidence="3" id="KW-0238">DNA-binding</keyword>
<dbReference type="RefSeq" id="WP_142712834.1">
    <property type="nucleotide sequence ID" value="NZ_FXTH01000001.1"/>
</dbReference>
<dbReference type="PANTHER" id="PTHR30408:SF12">
    <property type="entry name" value="TYPE I RESTRICTION ENZYME MJAVIII SPECIFICITY SUBUNIT"/>
    <property type="match status" value="1"/>
</dbReference>
<evidence type="ECO:0000259" key="4">
    <source>
        <dbReference type="Pfam" id="PF01420"/>
    </source>
</evidence>
<keyword evidence="2" id="KW-0680">Restriction system</keyword>
<dbReference type="AlphaFoldDB" id="A0A521AUU5"/>
<evidence type="ECO:0000256" key="2">
    <source>
        <dbReference type="ARBA" id="ARBA00022747"/>
    </source>
</evidence>
<reference evidence="5 6" key="1">
    <citation type="submission" date="2017-05" db="EMBL/GenBank/DDBJ databases">
        <authorList>
            <person name="Varghese N."/>
            <person name="Submissions S."/>
        </authorList>
    </citation>
    <scope>NUCLEOTIDE SEQUENCE [LARGE SCALE GENOMIC DNA]</scope>
    <source>
        <strain evidence="5 6">DSM 21194</strain>
    </source>
</reference>
<name>A0A521AUU5_9BACT</name>
<dbReference type="InterPro" id="IPR000055">
    <property type="entry name" value="Restrct_endonuc_typeI_TRD"/>
</dbReference>
<dbReference type="PANTHER" id="PTHR30408">
    <property type="entry name" value="TYPE-1 RESTRICTION ENZYME ECOKI SPECIFICITY PROTEIN"/>
    <property type="match status" value="1"/>
</dbReference>
<dbReference type="InterPro" id="IPR052021">
    <property type="entry name" value="Type-I_RS_S_subunit"/>
</dbReference>
<feature type="domain" description="Type I restriction modification DNA specificity" evidence="4">
    <location>
        <begin position="203"/>
        <end position="387"/>
    </location>
</feature>
<dbReference type="GO" id="GO:0003677">
    <property type="term" value="F:DNA binding"/>
    <property type="evidence" value="ECO:0007669"/>
    <property type="project" value="UniProtKB-KW"/>
</dbReference>
<evidence type="ECO:0000313" key="6">
    <source>
        <dbReference type="Proteomes" id="UP000317593"/>
    </source>
</evidence>
<dbReference type="CDD" id="cd17259">
    <property type="entry name" value="RMtype1_S_StySKI-TRD2-CR2_like"/>
    <property type="match status" value="1"/>
</dbReference>
<evidence type="ECO:0000256" key="1">
    <source>
        <dbReference type="ARBA" id="ARBA00010923"/>
    </source>
</evidence>
<keyword evidence="6" id="KW-1185">Reference proteome</keyword>
<accession>A0A521AUU5</accession>
<evidence type="ECO:0000256" key="3">
    <source>
        <dbReference type="ARBA" id="ARBA00023125"/>
    </source>
</evidence>
<dbReference type="OrthoDB" id="9816225at2"/>
<gene>
    <name evidence="5" type="ORF">SAMN06265218_101383</name>
</gene>
<protein>
    <submittedName>
        <fullName evidence="5">Type I restriction enzyme, S subunit</fullName>
    </submittedName>
</protein>
<comment type="similarity">
    <text evidence="1">Belongs to the type-I restriction system S methylase family.</text>
</comment>
<feature type="domain" description="Type I restriction modification DNA specificity" evidence="4">
    <location>
        <begin position="25"/>
        <end position="178"/>
    </location>
</feature>
<dbReference type="EMBL" id="FXTH01000001">
    <property type="protein sequence ID" value="SMO38565.1"/>
    <property type="molecule type" value="Genomic_DNA"/>
</dbReference>
<dbReference type="GO" id="GO:0009307">
    <property type="term" value="P:DNA restriction-modification system"/>
    <property type="evidence" value="ECO:0007669"/>
    <property type="project" value="UniProtKB-KW"/>
</dbReference>
<dbReference type="Gene3D" id="3.90.220.20">
    <property type="entry name" value="DNA methylase specificity domains"/>
    <property type="match status" value="2"/>
</dbReference>
<sequence>MKRVKVSEIIEDPVSGEWGDEPEEECEGVPVIRNTNFSGDGRIDLEDIAYRKISEEKIKEKKLKPGDIIIEKSGGSKNQPVGRVVFFDIQNGDKYLFSNFTSALRPKKSVVPKYVHYGLLHSYLKGQSELYQNKTTGIRNLELNRYLKNTKIPLPEVKRQNEIATQLDQVQRLIDIDDEMQNRYDWLIQSIFLDMFGDPVTNPKGLTEVEFGDLVDMQGGYAFKSDNFIDDAEDGIKVVKIGNVHYIDIDWSEVQYLPSSYLEEHERYSLEEGDILLALTRPIINSLDAVKAVVVHEDDLPALLNQRVARIRVDSDKVTEDYITSFIYTQHFKREIERYASTSLQPNVSMKEVKKIKVLVPSLERQKKFSAIRQRIIEERSALEKSEEKSKELFSSLMQRAFDYE</sequence>
<dbReference type="Pfam" id="PF01420">
    <property type="entry name" value="Methylase_S"/>
    <property type="match status" value="2"/>
</dbReference>
<dbReference type="SUPFAM" id="SSF116734">
    <property type="entry name" value="DNA methylase specificity domain"/>
    <property type="match status" value="2"/>
</dbReference>
<evidence type="ECO:0000313" key="5">
    <source>
        <dbReference type="EMBL" id="SMO38565.1"/>
    </source>
</evidence>
<proteinExistence type="inferred from homology"/>
<organism evidence="5 6">
    <name type="scientific">Fodinibius sediminis</name>
    <dbReference type="NCBI Taxonomy" id="1214077"/>
    <lineage>
        <taxon>Bacteria</taxon>
        <taxon>Pseudomonadati</taxon>
        <taxon>Balneolota</taxon>
        <taxon>Balneolia</taxon>
        <taxon>Balneolales</taxon>
        <taxon>Balneolaceae</taxon>
        <taxon>Fodinibius</taxon>
    </lineage>
</organism>
<dbReference type="Proteomes" id="UP000317593">
    <property type="component" value="Unassembled WGS sequence"/>
</dbReference>